<evidence type="ECO:0000313" key="1">
    <source>
        <dbReference type="EMBL" id="GAA3558004.1"/>
    </source>
</evidence>
<evidence type="ECO:0008006" key="3">
    <source>
        <dbReference type="Google" id="ProtNLM"/>
    </source>
</evidence>
<evidence type="ECO:0000313" key="2">
    <source>
        <dbReference type="Proteomes" id="UP001500767"/>
    </source>
</evidence>
<gene>
    <name evidence="1" type="ORF">GCM10022197_11650</name>
</gene>
<name>A0ABP6WXB8_9ACTN</name>
<dbReference type="EMBL" id="BAAAYR010000001">
    <property type="protein sequence ID" value="GAA3558004.1"/>
    <property type="molecule type" value="Genomic_DNA"/>
</dbReference>
<protein>
    <recommendedName>
        <fullName evidence="3">Helix-turn-helix domain-containing protein</fullName>
    </recommendedName>
</protein>
<reference evidence="2" key="1">
    <citation type="journal article" date="2019" name="Int. J. Syst. Evol. Microbiol.">
        <title>The Global Catalogue of Microorganisms (GCM) 10K type strain sequencing project: providing services to taxonomists for standard genome sequencing and annotation.</title>
        <authorList>
            <consortium name="The Broad Institute Genomics Platform"/>
            <consortium name="The Broad Institute Genome Sequencing Center for Infectious Disease"/>
            <person name="Wu L."/>
            <person name="Ma J."/>
        </authorList>
    </citation>
    <scope>NUCLEOTIDE SEQUENCE [LARGE SCALE GENOMIC DNA]</scope>
    <source>
        <strain evidence="2">JCM 16540</strain>
    </source>
</reference>
<dbReference type="Proteomes" id="UP001500767">
    <property type="component" value="Unassembled WGS sequence"/>
</dbReference>
<keyword evidence="2" id="KW-1185">Reference proteome</keyword>
<proteinExistence type="predicted"/>
<organism evidence="1 2">
    <name type="scientific">Microlunatus spumicola</name>
    <dbReference type="NCBI Taxonomy" id="81499"/>
    <lineage>
        <taxon>Bacteria</taxon>
        <taxon>Bacillati</taxon>
        <taxon>Actinomycetota</taxon>
        <taxon>Actinomycetes</taxon>
        <taxon>Propionibacteriales</taxon>
        <taxon>Propionibacteriaceae</taxon>
        <taxon>Microlunatus</taxon>
    </lineage>
</organism>
<accession>A0ABP6WXB8</accession>
<comment type="caution">
    <text evidence="1">The sequence shown here is derived from an EMBL/GenBank/DDBJ whole genome shotgun (WGS) entry which is preliminary data.</text>
</comment>
<sequence>MRAAANRRHEAALALDIGPSALATTLGFQTPSSAHAILMAAAHGKLPNIHKRKPRKPKADPTAVPALNLVTGAKAVTTPAETGSPQLVGATL</sequence>